<evidence type="ECO:0000313" key="2">
    <source>
        <dbReference type="EMBL" id="VFU18301.1"/>
    </source>
</evidence>
<dbReference type="AlphaFoldDB" id="A0A485M4T8"/>
<name>A0A485M4T8_9ZZZZ</name>
<dbReference type="Pfam" id="PF03205">
    <property type="entry name" value="MobB"/>
    <property type="match status" value="1"/>
</dbReference>
<dbReference type="InterPro" id="IPR052539">
    <property type="entry name" value="MGD_biosynthesis_adapter"/>
</dbReference>
<organism evidence="2">
    <name type="scientific">anaerobic digester metagenome</name>
    <dbReference type="NCBI Taxonomy" id="1263854"/>
    <lineage>
        <taxon>unclassified sequences</taxon>
        <taxon>metagenomes</taxon>
        <taxon>ecological metagenomes</taxon>
    </lineage>
</organism>
<protein>
    <submittedName>
        <fullName evidence="2">Molybdopterin-guanine dinucleotide biosynthesis adapter protein</fullName>
    </submittedName>
</protein>
<dbReference type="Gene3D" id="3.40.50.300">
    <property type="entry name" value="P-loop containing nucleotide triphosphate hydrolases"/>
    <property type="match status" value="1"/>
</dbReference>
<sequence>MRKDIPILGLAGYSGSGKTTFLEKLIAELKRRGYRVGVIKHTHHQVEFDQPGKDTWRHVRAGADVVALASPKGVFLAKKLDSSPTPEDVLALVGDVDLILIEGYKRGRWPKLEFYRSGMKERVQVPKDELLGIVSDIPSSQPALPHFLPEDITGAAGFIESVLLDKKQ</sequence>
<dbReference type="GO" id="GO:0006777">
    <property type="term" value="P:Mo-molybdopterin cofactor biosynthetic process"/>
    <property type="evidence" value="ECO:0007669"/>
    <property type="project" value="InterPro"/>
</dbReference>
<evidence type="ECO:0000259" key="1">
    <source>
        <dbReference type="Pfam" id="PF03205"/>
    </source>
</evidence>
<dbReference type="CDD" id="cd03116">
    <property type="entry name" value="MobB"/>
    <property type="match status" value="1"/>
</dbReference>
<accession>A0A485M4T8</accession>
<dbReference type="SUPFAM" id="SSF52540">
    <property type="entry name" value="P-loop containing nucleoside triphosphate hydrolases"/>
    <property type="match status" value="1"/>
</dbReference>
<dbReference type="NCBIfam" id="TIGR00176">
    <property type="entry name" value="mobB"/>
    <property type="match status" value="1"/>
</dbReference>
<dbReference type="PANTHER" id="PTHR40072">
    <property type="entry name" value="MOLYBDOPTERIN-GUANINE DINUCLEOTIDE BIOSYNTHESIS ADAPTER PROTEIN-RELATED"/>
    <property type="match status" value="1"/>
</dbReference>
<gene>
    <name evidence="2" type="primary">mobB</name>
    <name evidence="2" type="ORF">SCFA_420003</name>
</gene>
<reference evidence="2" key="1">
    <citation type="submission" date="2019-03" db="EMBL/GenBank/DDBJ databases">
        <authorList>
            <person name="Hao L."/>
        </authorList>
    </citation>
    <scope>NUCLEOTIDE SEQUENCE</scope>
</reference>
<dbReference type="GO" id="GO:0005525">
    <property type="term" value="F:GTP binding"/>
    <property type="evidence" value="ECO:0007669"/>
    <property type="project" value="InterPro"/>
</dbReference>
<feature type="domain" description="Molybdopterin-guanine dinucleotide biosynthesis protein B (MobB)" evidence="1">
    <location>
        <begin position="7"/>
        <end position="136"/>
    </location>
</feature>
<dbReference type="PANTHER" id="PTHR40072:SF1">
    <property type="entry name" value="MOLYBDOPTERIN-GUANINE DINUCLEOTIDE BIOSYNTHESIS ADAPTER PROTEIN"/>
    <property type="match status" value="1"/>
</dbReference>
<proteinExistence type="predicted"/>
<dbReference type="InterPro" id="IPR027417">
    <property type="entry name" value="P-loop_NTPase"/>
</dbReference>
<dbReference type="InterPro" id="IPR004435">
    <property type="entry name" value="MobB_dom"/>
</dbReference>
<dbReference type="EMBL" id="CAADRN010000342">
    <property type="protein sequence ID" value="VFU18301.1"/>
    <property type="molecule type" value="Genomic_DNA"/>
</dbReference>